<comment type="similarity">
    <text evidence="1">Belongs to the CGI121/TPRKB family.</text>
</comment>
<dbReference type="InterPro" id="IPR013926">
    <property type="entry name" value="CGI121/TPRKB"/>
</dbReference>
<feature type="region of interest" description="Disordered" evidence="2">
    <location>
        <begin position="103"/>
        <end position="124"/>
    </location>
</feature>
<dbReference type="InterPro" id="IPR036504">
    <property type="entry name" value="CGI121/TPRKB_sf"/>
</dbReference>
<dbReference type="Pfam" id="PF08617">
    <property type="entry name" value="CGI-121"/>
    <property type="match status" value="1"/>
</dbReference>
<protein>
    <submittedName>
        <fullName evidence="3">KEOPS complex component</fullName>
    </submittedName>
</protein>
<evidence type="ECO:0000313" key="3">
    <source>
        <dbReference type="EMBL" id="QLH81520.1"/>
    </source>
</evidence>
<reference evidence="3 4" key="1">
    <citation type="submission" date="2020-07" db="EMBL/GenBank/DDBJ databases">
        <title>Halosimplex litoreum sp. nov. and Halosimplex rubrum sp. nov., isolated from different salt environments.</title>
        <authorList>
            <person name="Cui H."/>
        </authorList>
    </citation>
    <scope>NUCLEOTIDE SEQUENCE [LARGE SCALE GENOMIC DNA]</scope>
    <source>
        <strain evidence="3 4">R2</strain>
    </source>
</reference>
<keyword evidence="4" id="KW-1185">Reference proteome</keyword>
<evidence type="ECO:0000256" key="1">
    <source>
        <dbReference type="ARBA" id="ARBA00005546"/>
    </source>
</evidence>
<dbReference type="PIRSF" id="PIRSF022062">
    <property type="entry name" value="UCP022062"/>
    <property type="match status" value="1"/>
</dbReference>
<dbReference type="EMBL" id="CP058909">
    <property type="protein sequence ID" value="QLH81520.1"/>
    <property type="molecule type" value="Genomic_DNA"/>
</dbReference>
<dbReference type="Gene3D" id="3.30.2380.10">
    <property type="entry name" value="CGI121/TPRKB"/>
    <property type="match status" value="1"/>
</dbReference>
<evidence type="ECO:0000313" key="4">
    <source>
        <dbReference type="Proteomes" id="UP000509346"/>
    </source>
</evidence>
<name>A0A7D5PDX7_9EURY</name>
<dbReference type="SUPFAM" id="SSF143870">
    <property type="entry name" value="PF0523-like"/>
    <property type="match status" value="1"/>
</dbReference>
<dbReference type="NCBIfam" id="NF011465">
    <property type="entry name" value="PRK14886.1-1"/>
    <property type="match status" value="1"/>
</dbReference>
<evidence type="ECO:0000256" key="2">
    <source>
        <dbReference type="SAM" id="MobiDB-lite"/>
    </source>
</evidence>
<dbReference type="AlphaFoldDB" id="A0A7D5PDX7"/>
<gene>
    <name evidence="3" type="ORF">HZS54_07735</name>
</gene>
<dbReference type="GeneID" id="56082470"/>
<sequence length="191" mass="20138">MELIEGVATVEDLDAFVARLGEIGGEHGVTVQAFDARYVVDRAHLVRAVELADRALARGENVARDRAVEILLYAAGTRQIDRALELGVSDGECPAVVLVDARDGTEGDGEDEVDSGAEAADGSAAEAERRAAAAVRGMDGPGRIESAETLGAFDADRVREYFEVSDAELDAVEGSLADVVRERVALLDVAK</sequence>
<dbReference type="InterPro" id="IPR016799">
    <property type="entry name" value="UCP022062"/>
</dbReference>
<accession>A0A7D5PDX7</accession>
<organism evidence="3 4">
    <name type="scientific">Halosimplex pelagicum</name>
    <dbReference type="NCBI Taxonomy" id="869886"/>
    <lineage>
        <taxon>Archaea</taxon>
        <taxon>Methanobacteriati</taxon>
        <taxon>Methanobacteriota</taxon>
        <taxon>Stenosarchaea group</taxon>
        <taxon>Halobacteria</taxon>
        <taxon>Halobacteriales</taxon>
        <taxon>Haloarculaceae</taxon>
        <taxon>Halosimplex</taxon>
    </lineage>
</organism>
<feature type="compositionally biased region" description="Acidic residues" evidence="2">
    <location>
        <begin position="106"/>
        <end position="115"/>
    </location>
</feature>
<dbReference type="KEGG" id="hpel:HZS54_07735"/>
<dbReference type="OrthoDB" id="69587at2157"/>
<dbReference type="RefSeq" id="WP_179921594.1">
    <property type="nucleotide sequence ID" value="NZ_CP058909.1"/>
</dbReference>
<dbReference type="Proteomes" id="UP000509346">
    <property type="component" value="Chromosome"/>
</dbReference>
<proteinExistence type="inferred from homology"/>